<evidence type="ECO:0000313" key="1">
    <source>
        <dbReference type="EMBL" id="AIE90217.1"/>
    </source>
</evidence>
<organism evidence="1">
    <name type="scientific">uncultured marine thaumarchaeote AD1000_01_A07</name>
    <dbReference type="NCBI Taxonomy" id="1455878"/>
    <lineage>
        <taxon>Archaea</taxon>
        <taxon>Nitrososphaerota</taxon>
        <taxon>environmental samples</taxon>
    </lineage>
</organism>
<name>A0A075FKF1_9ARCH</name>
<sequence length="86" mass="10125">MDVIPSWVKNNAEWWSKNQISDDEFISGLKYLIENNIIKVNADDNSELSQNDLERKAWNFERYLVNIQTDIKNKIGILKILILVNM</sequence>
<dbReference type="AlphaFoldDB" id="A0A075FKF1"/>
<protein>
    <submittedName>
        <fullName evidence="1">TPR repeat-containing protein</fullName>
    </submittedName>
</protein>
<accession>A0A075FKF1</accession>
<dbReference type="EMBL" id="KF900301">
    <property type="protein sequence ID" value="AIE90217.1"/>
    <property type="molecule type" value="Genomic_DNA"/>
</dbReference>
<reference evidence="1" key="1">
    <citation type="journal article" date="2014" name="Genome Biol. Evol.">
        <title>Pangenome evidence for extensive interdomain horizontal transfer affecting lineage core and shell genes in uncultured planktonic thaumarchaeota and euryarchaeota.</title>
        <authorList>
            <person name="Deschamps P."/>
            <person name="Zivanovic Y."/>
            <person name="Moreira D."/>
            <person name="Rodriguez-Valera F."/>
            <person name="Lopez-Garcia P."/>
        </authorList>
    </citation>
    <scope>NUCLEOTIDE SEQUENCE</scope>
</reference>
<proteinExistence type="predicted"/>